<reference evidence="2" key="1">
    <citation type="submission" date="2023-03" db="EMBL/GenBank/DDBJ databases">
        <authorList>
            <person name="Julca I."/>
        </authorList>
    </citation>
    <scope>NUCLEOTIDE SEQUENCE</scope>
</reference>
<evidence type="ECO:0000313" key="3">
    <source>
        <dbReference type="Proteomes" id="UP001161247"/>
    </source>
</evidence>
<feature type="region of interest" description="Disordered" evidence="1">
    <location>
        <begin position="162"/>
        <end position="227"/>
    </location>
</feature>
<feature type="compositionally biased region" description="Basic and acidic residues" evidence="1">
    <location>
        <begin position="175"/>
        <end position="185"/>
    </location>
</feature>
<protein>
    <submittedName>
        <fullName evidence="2">OLC1v1002921C1</fullName>
    </submittedName>
</protein>
<keyword evidence="3" id="KW-1185">Reference proteome</keyword>
<sequence length="464" mass="50688">MSNPSPGIRASERLGKMSTRKEKRGRKKLETSTASYDTIPVSRGVRVNVVAGGEVEISLATKLRVVIPSRSSSASPSEINTAGAAAAAAATSAAATAKAKLAKAAAAATAAAAAAKAKLAKAAATKAAPTKAAAAKAELAREKWIYENLEIRGGCKSRKVAARQMSPEVANTWKPHSDTDSEKAEATGSEKPNSPSPLPLFDPSSEEAEATGSEKPNSPLPPFDPAAKFLSLSHSPGKAKVFDYPQSWGEWEEYYKIMHNTQGFGITRAPDESFKSTIRPFLLEGKILVEKKTTSADMATIFKEKNTVLAKIHAMAEECIKFYNKNHQDGQQFTFDEKVERVAFSPTSVYSLYFITFKASACADDGSRDSRDSKTFLGQYNVIFGATVKDKSGPSFCVMEDDLEKVWNKDKPCELSCCSRYFSYPVRSQTYCDYANKRWKIHREEKTAWVHRAPAWMVDAMQRD</sequence>
<dbReference type="AlphaFoldDB" id="A0AAV1DBR5"/>
<proteinExistence type="predicted"/>
<evidence type="ECO:0000313" key="2">
    <source>
        <dbReference type="EMBL" id="CAI9104282.1"/>
    </source>
</evidence>
<dbReference type="Proteomes" id="UP001161247">
    <property type="component" value="Chromosome 4"/>
</dbReference>
<feature type="region of interest" description="Disordered" evidence="1">
    <location>
        <begin position="1"/>
        <end position="35"/>
    </location>
</feature>
<dbReference type="EMBL" id="OX459121">
    <property type="protein sequence ID" value="CAI9104282.1"/>
    <property type="molecule type" value="Genomic_DNA"/>
</dbReference>
<gene>
    <name evidence="2" type="ORF">OLC1_LOCUS13239</name>
</gene>
<evidence type="ECO:0000256" key="1">
    <source>
        <dbReference type="SAM" id="MobiDB-lite"/>
    </source>
</evidence>
<name>A0AAV1DBR5_OLDCO</name>
<organism evidence="2 3">
    <name type="scientific">Oldenlandia corymbosa var. corymbosa</name>
    <dbReference type="NCBI Taxonomy" id="529605"/>
    <lineage>
        <taxon>Eukaryota</taxon>
        <taxon>Viridiplantae</taxon>
        <taxon>Streptophyta</taxon>
        <taxon>Embryophyta</taxon>
        <taxon>Tracheophyta</taxon>
        <taxon>Spermatophyta</taxon>
        <taxon>Magnoliopsida</taxon>
        <taxon>eudicotyledons</taxon>
        <taxon>Gunneridae</taxon>
        <taxon>Pentapetalae</taxon>
        <taxon>asterids</taxon>
        <taxon>lamiids</taxon>
        <taxon>Gentianales</taxon>
        <taxon>Rubiaceae</taxon>
        <taxon>Rubioideae</taxon>
        <taxon>Spermacoceae</taxon>
        <taxon>Hedyotis-Oldenlandia complex</taxon>
        <taxon>Oldenlandia</taxon>
    </lineage>
</organism>
<accession>A0AAV1DBR5</accession>